<comment type="similarity">
    <text evidence="4">Belongs to the peptidase C64 family.</text>
</comment>
<name>A0A9D4HQ31_DREPO</name>
<feature type="domain" description="A20-type" evidence="18">
    <location>
        <begin position="943"/>
        <end position="978"/>
    </location>
</feature>
<keyword evidence="7" id="KW-0597">Phosphoprotein</keyword>
<evidence type="ECO:0000256" key="4">
    <source>
        <dbReference type="ARBA" id="ARBA00005865"/>
    </source>
</evidence>
<dbReference type="Pfam" id="PF02338">
    <property type="entry name" value="OTU"/>
    <property type="match status" value="1"/>
</dbReference>
<feature type="domain" description="A20-type" evidence="18">
    <location>
        <begin position="1098"/>
        <end position="1136"/>
    </location>
</feature>
<evidence type="ECO:0000256" key="15">
    <source>
        <dbReference type="ARBA" id="ARBA00023242"/>
    </source>
</evidence>
<dbReference type="GO" id="GO:0070530">
    <property type="term" value="F:K63-linked polyubiquitin modification-dependent protein binding"/>
    <property type="evidence" value="ECO:0007669"/>
    <property type="project" value="TreeGrafter"/>
</dbReference>
<keyword evidence="14" id="KW-0862">Zinc</keyword>
<dbReference type="InterPro" id="IPR003323">
    <property type="entry name" value="OTU_dom"/>
</dbReference>
<dbReference type="EMBL" id="JAIWYP010000012">
    <property type="protein sequence ID" value="KAH3727329.1"/>
    <property type="molecule type" value="Genomic_DNA"/>
</dbReference>
<feature type="region of interest" description="Disordered" evidence="16">
    <location>
        <begin position="765"/>
        <end position="799"/>
    </location>
</feature>
<evidence type="ECO:0000256" key="14">
    <source>
        <dbReference type="ARBA" id="ARBA00022833"/>
    </source>
</evidence>
<comment type="caution">
    <text evidence="19">The sequence shown here is derived from an EMBL/GenBank/DDBJ whole genome shotgun (WGS) entry which is preliminary data.</text>
</comment>
<evidence type="ECO:0000256" key="13">
    <source>
        <dbReference type="ARBA" id="ARBA00022807"/>
    </source>
</evidence>
<dbReference type="Proteomes" id="UP000828390">
    <property type="component" value="Unassembled WGS sequence"/>
</dbReference>
<keyword evidence="6" id="KW-0963">Cytoplasm</keyword>
<gene>
    <name evidence="19" type="ORF">DPMN_053261</name>
</gene>
<reference evidence="19" key="2">
    <citation type="submission" date="2020-11" db="EMBL/GenBank/DDBJ databases">
        <authorList>
            <person name="McCartney M.A."/>
            <person name="Auch B."/>
            <person name="Kono T."/>
            <person name="Mallez S."/>
            <person name="Becker A."/>
            <person name="Gohl D.M."/>
            <person name="Silverstein K.A.T."/>
            <person name="Koren S."/>
            <person name="Bechman K.B."/>
            <person name="Herman A."/>
            <person name="Abrahante J.E."/>
            <person name="Garbe J."/>
        </authorList>
    </citation>
    <scope>NUCLEOTIDE SEQUENCE</scope>
    <source>
        <strain evidence="19">Duluth1</strain>
        <tissue evidence="19">Whole animal</tissue>
    </source>
</reference>
<keyword evidence="20" id="KW-1185">Reference proteome</keyword>
<dbReference type="PANTHER" id="PTHR13367:SF3">
    <property type="entry name" value="TUMOR NECROSIS FACTOR ALPHA-INDUCED PROTEIN 3"/>
    <property type="match status" value="1"/>
</dbReference>
<keyword evidence="15" id="KW-0539">Nucleus</keyword>
<feature type="compositionally biased region" description="Low complexity" evidence="16">
    <location>
        <begin position="765"/>
        <end position="781"/>
    </location>
</feature>
<feature type="domain" description="A20-type" evidence="18">
    <location>
        <begin position="406"/>
        <end position="441"/>
    </location>
</feature>
<evidence type="ECO:0000256" key="6">
    <source>
        <dbReference type="ARBA" id="ARBA00022490"/>
    </source>
</evidence>
<keyword evidence="8" id="KW-0645">Protease</keyword>
<dbReference type="OrthoDB" id="10064699at2759"/>
<keyword evidence="12" id="KW-0378">Hydrolase</keyword>
<evidence type="ECO:0000256" key="9">
    <source>
        <dbReference type="ARBA" id="ARBA00022723"/>
    </source>
</evidence>
<keyword evidence="10" id="KW-0863">Zinc-finger</keyword>
<dbReference type="GO" id="GO:0030177">
    <property type="term" value="P:positive regulation of Wnt signaling pathway"/>
    <property type="evidence" value="ECO:0007669"/>
    <property type="project" value="TreeGrafter"/>
</dbReference>
<dbReference type="GO" id="GO:0003677">
    <property type="term" value="F:DNA binding"/>
    <property type="evidence" value="ECO:0007669"/>
    <property type="project" value="InterPro"/>
</dbReference>
<evidence type="ECO:0000256" key="8">
    <source>
        <dbReference type="ARBA" id="ARBA00022670"/>
    </source>
</evidence>
<dbReference type="InterPro" id="IPR051346">
    <property type="entry name" value="OTU_Deubiquitinase"/>
</dbReference>
<dbReference type="PANTHER" id="PTHR13367">
    <property type="entry name" value="UBIQUITIN THIOESTERASE"/>
    <property type="match status" value="1"/>
</dbReference>
<evidence type="ECO:0000256" key="12">
    <source>
        <dbReference type="ARBA" id="ARBA00022801"/>
    </source>
</evidence>
<evidence type="ECO:0000256" key="5">
    <source>
        <dbReference type="ARBA" id="ARBA00012759"/>
    </source>
</evidence>
<comment type="subcellular location">
    <subcellularLocation>
        <location evidence="3">Cytoplasm</location>
    </subcellularLocation>
    <subcellularLocation>
        <location evidence="2">Nucleus</location>
    </subcellularLocation>
</comment>
<proteinExistence type="inferred from homology"/>
<dbReference type="AlphaFoldDB" id="A0A9D4HQ31"/>
<evidence type="ECO:0000256" key="3">
    <source>
        <dbReference type="ARBA" id="ARBA00004496"/>
    </source>
</evidence>
<dbReference type="GO" id="GO:0005634">
    <property type="term" value="C:nucleus"/>
    <property type="evidence" value="ECO:0007669"/>
    <property type="project" value="UniProtKB-SubCell"/>
</dbReference>
<dbReference type="SMART" id="SM00259">
    <property type="entry name" value="ZnF_A20"/>
    <property type="match status" value="8"/>
</dbReference>
<dbReference type="GO" id="GO:0035523">
    <property type="term" value="P:protein K29-linked deubiquitination"/>
    <property type="evidence" value="ECO:0007669"/>
    <property type="project" value="TreeGrafter"/>
</dbReference>
<dbReference type="GO" id="GO:0016477">
    <property type="term" value="P:cell migration"/>
    <property type="evidence" value="ECO:0007669"/>
    <property type="project" value="TreeGrafter"/>
</dbReference>
<dbReference type="GO" id="GO:0004843">
    <property type="term" value="F:cysteine-type deubiquitinase activity"/>
    <property type="evidence" value="ECO:0007669"/>
    <property type="project" value="UniProtKB-EC"/>
</dbReference>
<keyword evidence="11" id="KW-0833">Ubl conjugation pathway</keyword>
<evidence type="ECO:0000256" key="16">
    <source>
        <dbReference type="SAM" id="MobiDB-lite"/>
    </source>
</evidence>
<keyword evidence="13" id="KW-0788">Thiol protease</keyword>
<dbReference type="PROSITE" id="PS50802">
    <property type="entry name" value="OTU"/>
    <property type="match status" value="1"/>
</dbReference>
<evidence type="ECO:0000313" key="20">
    <source>
        <dbReference type="Proteomes" id="UP000828390"/>
    </source>
</evidence>
<dbReference type="Gene3D" id="1.20.5.4770">
    <property type="match status" value="1"/>
</dbReference>
<evidence type="ECO:0000256" key="11">
    <source>
        <dbReference type="ARBA" id="ARBA00022786"/>
    </source>
</evidence>
<dbReference type="EC" id="3.4.19.12" evidence="5"/>
<keyword evidence="9" id="KW-0479">Metal-binding</keyword>
<dbReference type="PROSITE" id="PS51036">
    <property type="entry name" value="ZF_A20"/>
    <property type="match status" value="3"/>
</dbReference>
<dbReference type="GO" id="GO:0071947">
    <property type="term" value="P:protein deubiquitination involved in ubiquitin-dependent protein catabolic process"/>
    <property type="evidence" value="ECO:0007669"/>
    <property type="project" value="TreeGrafter"/>
</dbReference>
<dbReference type="Pfam" id="PF01754">
    <property type="entry name" value="zf-A20"/>
    <property type="match status" value="1"/>
</dbReference>
<dbReference type="GO" id="GO:0005737">
    <property type="term" value="C:cytoplasm"/>
    <property type="evidence" value="ECO:0007669"/>
    <property type="project" value="UniProtKB-SubCell"/>
</dbReference>
<dbReference type="GO" id="GO:0007010">
    <property type="term" value="P:cytoskeleton organization"/>
    <property type="evidence" value="ECO:0007669"/>
    <property type="project" value="TreeGrafter"/>
</dbReference>
<sequence length="1137" mass="127915">MDRQNGEHTECFKQRLEHSCPGRVKILKELISQDVPVNNGEALLYMSAYSKYQIALPSSKLFPRSFHDAMLEALVDRDMLDDLEQERIINWCRTTKKLYPLKTTGDGNCLLHAVSQAMWGMEDSNSWLRRLLYLNIAMDPGRQFNKRWLFNERVDFGASQVEFRLNTEEHNLEWEKVKKGTDDSESSHGLPYETLEAIHLYVAANTLRRAIIVLADTRARNVFNQEIQESHIGGIYLPLGVPPSHCHKSPLVLAYHRNHFAPLVFEKASDSDDLYQGVAIVSKDISMLPCRFLLPGEQNRVEQFLKEYLNVRTVVTNGIEIPVTVLNHTPLPEQVNLVDSYGQDCREIYQRILNPQPPPNVAVHPFQFQYQTNRQGQNVVNIIPAGGLNLPQDFGMANQLGPFMRQQELERCCTHGCVYLADPSLNGLCSKCFKDFTIQYAKQEEIKRKIEAGLLPELERPMYWGVQGPPVRHEPYEDISMVNENCQGGCGFFCSKNTYPFCHECYPKFVGTLNAQGHYQITTNPVAENEAAVGNSPHGLDPEFFSLMPDRCASPHCQFRCSKATAPYCHECYERNRPPVLAPPTAPPLSGPLVPNTGPLVPNIGPFGLKSGPFVSNASRLVQNPGNVHRTASQHGEDMEETQVVSLKDRNMRPFSQVKQLEQSTHAVASTSQMGAVYGDTDKVCKTQNCNKKAEIANNGYCDKCYELNYFPAHGRPIDFCQSKCSGTFCPNMAHTNGQCSNCFLNRPQPGLNIVQPPELKILNSESQSRSNSLPPSLRSLPAEHDEREEHRNSAPTALELQESKLAKYDHRKRICSTPGCQGLRDPGNTHDLCYQCNELANERNTPMWSPLDENQLEVSSPLEENQLEVSCTPVQLTKEQERELNPINLSSKDKVKCLYPACKNMIYPPRKLCSECTEDIEKAKSIKSRNLSRNLALQTSENGDIQRCKTAGCAFYAAPQFGGLCSSCHKGTTSSNRKHMTEVLQQTPKEVPKARPFTESLSRAQRCVQKGCERYGDPKQENRCSQHYLEAKARFPPDFTQEKLQELHKIQKASGAAQLGLSVHAGYQATRPPVHAQTTEGYADEFQNAYARVENSRKINKKCANFTLTGCDNFGNPANEGYCNSCAKNGKLFMRS</sequence>
<evidence type="ECO:0000313" key="19">
    <source>
        <dbReference type="EMBL" id="KAH3727329.1"/>
    </source>
</evidence>
<evidence type="ECO:0000259" key="18">
    <source>
        <dbReference type="PROSITE" id="PS51036"/>
    </source>
</evidence>
<evidence type="ECO:0000256" key="2">
    <source>
        <dbReference type="ARBA" id="ARBA00004123"/>
    </source>
</evidence>
<feature type="compositionally biased region" description="Basic and acidic residues" evidence="16">
    <location>
        <begin position="782"/>
        <end position="793"/>
    </location>
</feature>
<evidence type="ECO:0000256" key="7">
    <source>
        <dbReference type="ARBA" id="ARBA00022553"/>
    </source>
</evidence>
<dbReference type="GO" id="GO:1990168">
    <property type="term" value="P:protein K33-linked deubiquitination"/>
    <property type="evidence" value="ECO:0007669"/>
    <property type="project" value="TreeGrafter"/>
</dbReference>
<dbReference type="GO" id="GO:0008270">
    <property type="term" value="F:zinc ion binding"/>
    <property type="evidence" value="ECO:0007669"/>
    <property type="project" value="UniProtKB-KW"/>
</dbReference>
<evidence type="ECO:0000256" key="1">
    <source>
        <dbReference type="ARBA" id="ARBA00000707"/>
    </source>
</evidence>
<comment type="catalytic activity">
    <reaction evidence="1">
        <text>Thiol-dependent hydrolysis of ester, thioester, amide, peptide and isopeptide bonds formed by the C-terminal Gly of ubiquitin (a 76-residue protein attached to proteins as an intracellular targeting signal).</text>
        <dbReference type="EC" id="3.4.19.12"/>
    </reaction>
</comment>
<dbReference type="Gene3D" id="4.10.240.30">
    <property type="match status" value="2"/>
</dbReference>
<organism evidence="19 20">
    <name type="scientific">Dreissena polymorpha</name>
    <name type="common">Zebra mussel</name>
    <name type="synonym">Mytilus polymorpha</name>
    <dbReference type="NCBI Taxonomy" id="45954"/>
    <lineage>
        <taxon>Eukaryota</taxon>
        <taxon>Metazoa</taxon>
        <taxon>Spiralia</taxon>
        <taxon>Lophotrochozoa</taxon>
        <taxon>Mollusca</taxon>
        <taxon>Bivalvia</taxon>
        <taxon>Autobranchia</taxon>
        <taxon>Heteroconchia</taxon>
        <taxon>Euheterodonta</taxon>
        <taxon>Imparidentia</taxon>
        <taxon>Neoheterodontei</taxon>
        <taxon>Myida</taxon>
        <taxon>Dreissenoidea</taxon>
        <taxon>Dreissenidae</taxon>
        <taxon>Dreissena</taxon>
    </lineage>
</organism>
<reference evidence="19" key="1">
    <citation type="journal article" date="2019" name="bioRxiv">
        <title>The Genome of the Zebra Mussel, Dreissena polymorpha: A Resource for Invasive Species Research.</title>
        <authorList>
            <person name="McCartney M.A."/>
            <person name="Auch B."/>
            <person name="Kono T."/>
            <person name="Mallez S."/>
            <person name="Zhang Y."/>
            <person name="Obille A."/>
            <person name="Becker A."/>
            <person name="Abrahante J.E."/>
            <person name="Garbe J."/>
            <person name="Badalamenti J.P."/>
            <person name="Herman A."/>
            <person name="Mangelson H."/>
            <person name="Liachko I."/>
            <person name="Sullivan S."/>
            <person name="Sone E.D."/>
            <person name="Koren S."/>
            <person name="Silverstein K.A.T."/>
            <person name="Beckman K.B."/>
            <person name="Gohl D.M."/>
        </authorList>
    </citation>
    <scope>NUCLEOTIDE SEQUENCE</scope>
    <source>
        <strain evidence="19">Duluth1</strain>
        <tissue evidence="19">Whole animal</tissue>
    </source>
</reference>
<feature type="domain" description="OTU" evidence="17">
    <location>
        <begin position="98"/>
        <end position="266"/>
    </location>
</feature>
<evidence type="ECO:0000259" key="17">
    <source>
        <dbReference type="PROSITE" id="PS50802"/>
    </source>
</evidence>
<evidence type="ECO:0000256" key="10">
    <source>
        <dbReference type="ARBA" id="ARBA00022771"/>
    </source>
</evidence>
<dbReference type="InterPro" id="IPR002653">
    <property type="entry name" value="Znf_A20"/>
</dbReference>
<protein>
    <recommendedName>
        <fullName evidence="5">ubiquitinyl hydrolase 1</fullName>
        <ecNumber evidence="5">3.4.19.12</ecNumber>
    </recommendedName>
</protein>
<accession>A0A9D4HQ31</accession>